<dbReference type="GO" id="GO:0016020">
    <property type="term" value="C:membrane"/>
    <property type="evidence" value="ECO:0007669"/>
    <property type="project" value="UniProtKB-SubCell"/>
</dbReference>
<comment type="subcellular location">
    <subcellularLocation>
        <location evidence="1">Membrane</location>
        <topology evidence="1">Multi-pass membrane protein</topology>
    </subcellularLocation>
</comment>
<dbReference type="Proteomes" id="UP000030832">
    <property type="component" value="Unassembled WGS sequence"/>
</dbReference>
<sequence>MCAKLHAKNFAHSWFSVVLGLLAKNAESASAFTFFILFLPYVSSAFVPTETMPTWLHAFADNQPMTPLIETLRGLLINTPIENNGWLSIIWFGGLLILSVLMASIIFNYRKKN</sequence>
<proteinExistence type="predicted"/>
<evidence type="ECO:0000256" key="1">
    <source>
        <dbReference type="ARBA" id="ARBA00004141"/>
    </source>
</evidence>
<feature type="domain" description="ABC-2 type transporter transmembrane" evidence="6">
    <location>
        <begin position="10"/>
        <end position="75"/>
    </location>
</feature>
<feature type="transmembrane region" description="Helical" evidence="5">
    <location>
        <begin position="89"/>
        <end position="109"/>
    </location>
</feature>
<keyword evidence="8" id="KW-1185">Reference proteome</keyword>
<dbReference type="STRING" id="333138.LQ50_11405"/>
<dbReference type="PANTHER" id="PTHR43229">
    <property type="entry name" value="NODULATION PROTEIN J"/>
    <property type="match status" value="1"/>
</dbReference>
<keyword evidence="3 5" id="KW-1133">Transmembrane helix</keyword>
<evidence type="ECO:0000256" key="2">
    <source>
        <dbReference type="ARBA" id="ARBA00022692"/>
    </source>
</evidence>
<dbReference type="Pfam" id="PF01061">
    <property type="entry name" value="ABC2_membrane"/>
    <property type="match status" value="1"/>
</dbReference>
<evidence type="ECO:0000313" key="8">
    <source>
        <dbReference type="Proteomes" id="UP000030832"/>
    </source>
</evidence>
<evidence type="ECO:0000256" key="3">
    <source>
        <dbReference type="ARBA" id="ARBA00022989"/>
    </source>
</evidence>
<dbReference type="EMBL" id="JRJU01000012">
    <property type="protein sequence ID" value="KHF40113.1"/>
    <property type="molecule type" value="Genomic_DNA"/>
</dbReference>
<name>A0A0B0IBZ6_9BACI</name>
<evidence type="ECO:0000256" key="5">
    <source>
        <dbReference type="SAM" id="Phobius"/>
    </source>
</evidence>
<dbReference type="InterPro" id="IPR051784">
    <property type="entry name" value="Nod_factor_ABC_transporter"/>
</dbReference>
<dbReference type="OrthoDB" id="670210at2"/>
<protein>
    <submittedName>
        <fullName evidence="7">ABC transporter</fullName>
    </submittedName>
</protein>
<comment type="caution">
    <text evidence="7">The sequence shown here is derived from an EMBL/GenBank/DDBJ whole genome shotgun (WGS) entry which is preliminary data.</text>
</comment>
<dbReference type="eggNOG" id="COG0842">
    <property type="taxonomic scope" value="Bacteria"/>
</dbReference>
<evidence type="ECO:0000259" key="6">
    <source>
        <dbReference type="Pfam" id="PF01061"/>
    </source>
</evidence>
<keyword evidence="4 5" id="KW-0472">Membrane</keyword>
<dbReference type="GO" id="GO:0140359">
    <property type="term" value="F:ABC-type transporter activity"/>
    <property type="evidence" value="ECO:0007669"/>
    <property type="project" value="InterPro"/>
</dbReference>
<keyword evidence="2 5" id="KW-0812">Transmembrane</keyword>
<evidence type="ECO:0000313" key="7">
    <source>
        <dbReference type="EMBL" id="KHF40113.1"/>
    </source>
</evidence>
<organism evidence="7 8">
    <name type="scientific">Halalkalibacter okhensis</name>
    <dbReference type="NCBI Taxonomy" id="333138"/>
    <lineage>
        <taxon>Bacteria</taxon>
        <taxon>Bacillati</taxon>
        <taxon>Bacillota</taxon>
        <taxon>Bacilli</taxon>
        <taxon>Bacillales</taxon>
        <taxon>Bacillaceae</taxon>
        <taxon>Halalkalibacter</taxon>
    </lineage>
</organism>
<accession>A0A0B0IBZ6</accession>
<dbReference type="PANTHER" id="PTHR43229:SF2">
    <property type="entry name" value="NODULATION PROTEIN J"/>
    <property type="match status" value="1"/>
</dbReference>
<reference evidence="7 8" key="1">
    <citation type="submission" date="2014-09" db="EMBL/GenBank/DDBJ databases">
        <title>Genome sequencing and annotation of Bacillus Okhensis strain Kh10-101T.</title>
        <authorList>
            <person name="Prakash J.S."/>
        </authorList>
    </citation>
    <scope>NUCLEOTIDE SEQUENCE [LARGE SCALE GENOMIC DNA]</scope>
    <source>
        <strain evidence="8">Kh10-101T</strain>
    </source>
</reference>
<dbReference type="RefSeq" id="WP_034628966.1">
    <property type="nucleotide sequence ID" value="NZ_JRJU01000012.1"/>
</dbReference>
<dbReference type="InterPro" id="IPR013525">
    <property type="entry name" value="ABC2_TM"/>
</dbReference>
<gene>
    <name evidence="7" type="ORF">LQ50_11405</name>
</gene>
<dbReference type="AlphaFoldDB" id="A0A0B0IBZ6"/>
<evidence type="ECO:0000256" key="4">
    <source>
        <dbReference type="ARBA" id="ARBA00023136"/>
    </source>
</evidence>